<evidence type="ECO:0000259" key="2">
    <source>
        <dbReference type="PROSITE" id="PS51737"/>
    </source>
</evidence>
<dbReference type="InterPro" id="IPR011109">
    <property type="entry name" value="DNA_bind_recombinase_dom"/>
</dbReference>
<dbReference type="STRING" id="264251.FB00_11300"/>
<dbReference type="Pfam" id="PF00239">
    <property type="entry name" value="Resolvase"/>
    <property type="match status" value="1"/>
</dbReference>
<dbReference type="GO" id="GO:0003677">
    <property type="term" value="F:DNA binding"/>
    <property type="evidence" value="ECO:0007669"/>
    <property type="project" value="InterPro"/>
</dbReference>
<dbReference type="EMBL" id="JNBQ01000012">
    <property type="protein sequence ID" value="KLN34584.1"/>
    <property type="molecule type" value="Genomic_DNA"/>
</dbReference>
<dbReference type="PATRIC" id="fig|264251.5.peg.2300"/>
<dbReference type="GO" id="GO:0000150">
    <property type="term" value="F:DNA strand exchange activity"/>
    <property type="evidence" value="ECO:0007669"/>
    <property type="project" value="InterPro"/>
</dbReference>
<keyword evidence="4" id="KW-1185">Reference proteome</keyword>
<organism evidence="3 4">
    <name type="scientific">Cellulosimicrobium funkei</name>
    <dbReference type="NCBI Taxonomy" id="264251"/>
    <lineage>
        <taxon>Bacteria</taxon>
        <taxon>Bacillati</taxon>
        <taxon>Actinomycetota</taxon>
        <taxon>Actinomycetes</taxon>
        <taxon>Micrococcales</taxon>
        <taxon>Promicromonosporaceae</taxon>
        <taxon>Cellulosimicrobium</taxon>
    </lineage>
</organism>
<dbReference type="Gene3D" id="3.40.50.1390">
    <property type="entry name" value="Resolvase, N-terminal catalytic domain"/>
    <property type="match status" value="1"/>
</dbReference>
<evidence type="ECO:0000313" key="3">
    <source>
        <dbReference type="EMBL" id="KLN34584.1"/>
    </source>
</evidence>
<reference evidence="3 4" key="1">
    <citation type="submission" date="2014-05" db="EMBL/GenBank/DDBJ databases">
        <title>Cellulosimicrobium funkei U11 genome.</title>
        <authorList>
            <person name="Hu C."/>
            <person name="Gong Y."/>
            <person name="Wan W."/>
            <person name="Jiang M."/>
        </authorList>
    </citation>
    <scope>NUCLEOTIDE SEQUENCE [LARGE SCALE GENOMIC DNA]</scope>
    <source>
        <strain evidence="3 4">U11</strain>
    </source>
</reference>
<dbReference type="PANTHER" id="PTHR30461">
    <property type="entry name" value="DNA-INVERTASE FROM LAMBDOID PROPHAGE"/>
    <property type="match status" value="1"/>
</dbReference>
<evidence type="ECO:0000259" key="1">
    <source>
        <dbReference type="PROSITE" id="PS51736"/>
    </source>
</evidence>
<sequence>MDAVVYVRISKDDLADDDKDGRKAVKRQRQDAEKMAEIKGWTVVEVVEDNDTSATKGQPRPGFERLLRLVDERRVQVVVADRWDRLLRNRKDQYRLMELGQERELRVSLIKGTDVDMSTAQGRLVAGILGEVATSESEIAKERMRRFFTQHAAEGKPWWSNRPYGYERDGTLRESEAALIRDAYDRVLHGDTLKDIARDIGKGPSHLRQILCAARNAGIRTHNGEEVGPGNWTPLVSEDTWRDAVAVLNSPGRTHGGPRRLTYLLSTLAWCGICDNGATVVSVNSHGNRAYRCREKHHCTRKAADIEEHVVLATLWTLAHGAGESIVRQSDPEQMRELRGERIRLGVELDELADAHGKGQITLSQLIVASSGLQERVDAIDAQIHERTRSDLLDGLWHFTWEDAEARAEAIRRFNELPLMRRQDVLRSVWDRITLLPIRPNQKFRPETVVFRRAAEVEAVWDSTDEPRESGLEITLGEVALAPVRVENVV</sequence>
<name>A0A0H2KS05_9MICO</name>
<feature type="domain" description="Recombinase" evidence="2">
    <location>
        <begin position="163"/>
        <end position="254"/>
    </location>
</feature>
<dbReference type="PROSITE" id="PS51737">
    <property type="entry name" value="RECOMBINASE_DNA_BIND"/>
    <property type="match status" value="1"/>
</dbReference>
<protein>
    <recommendedName>
        <fullName evidence="5">Recombinase family protein</fullName>
    </recommendedName>
</protein>
<dbReference type="InterPro" id="IPR006119">
    <property type="entry name" value="Resolv_N"/>
</dbReference>
<dbReference type="CDD" id="cd00338">
    <property type="entry name" value="Ser_Recombinase"/>
    <property type="match status" value="1"/>
</dbReference>
<dbReference type="Gene3D" id="3.90.1750.20">
    <property type="entry name" value="Putative Large Serine Recombinase, Chain B, Domain 2"/>
    <property type="match status" value="1"/>
</dbReference>
<dbReference type="PANTHER" id="PTHR30461:SF23">
    <property type="entry name" value="DNA RECOMBINASE-RELATED"/>
    <property type="match status" value="1"/>
</dbReference>
<evidence type="ECO:0000313" key="4">
    <source>
        <dbReference type="Proteomes" id="UP000035265"/>
    </source>
</evidence>
<proteinExistence type="predicted"/>
<feature type="domain" description="Resolvase/invertase-type recombinase catalytic" evidence="1">
    <location>
        <begin position="2"/>
        <end position="155"/>
    </location>
</feature>
<dbReference type="PROSITE" id="PS51736">
    <property type="entry name" value="RECOMBINASES_3"/>
    <property type="match status" value="1"/>
</dbReference>
<dbReference type="SUPFAM" id="SSF53041">
    <property type="entry name" value="Resolvase-like"/>
    <property type="match status" value="1"/>
</dbReference>
<dbReference type="AlphaFoldDB" id="A0A0H2KS05"/>
<dbReference type="InterPro" id="IPR036162">
    <property type="entry name" value="Resolvase-like_N_sf"/>
</dbReference>
<dbReference type="SMART" id="SM00857">
    <property type="entry name" value="Resolvase"/>
    <property type="match status" value="1"/>
</dbReference>
<dbReference type="InterPro" id="IPR050639">
    <property type="entry name" value="SSR_resolvase"/>
</dbReference>
<comment type="caution">
    <text evidence="3">The sequence shown here is derived from an EMBL/GenBank/DDBJ whole genome shotgun (WGS) entry which is preliminary data.</text>
</comment>
<dbReference type="RefSeq" id="WP_047232982.1">
    <property type="nucleotide sequence ID" value="NZ_JNBQ01000012.1"/>
</dbReference>
<dbReference type="InterPro" id="IPR038109">
    <property type="entry name" value="DNA_bind_recomb_sf"/>
</dbReference>
<dbReference type="Proteomes" id="UP000035265">
    <property type="component" value="Unassembled WGS sequence"/>
</dbReference>
<accession>A0A0H2KS05</accession>
<gene>
    <name evidence="3" type="ORF">FB00_11300</name>
</gene>
<evidence type="ECO:0008006" key="5">
    <source>
        <dbReference type="Google" id="ProtNLM"/>
    </source>
</evidence>